<dbReference type="GO" id="GO:0009307">
    <property type="term" value="P:DNA restriction-modification system"/>
    <property type="evidence" value="ECO:0007669"/>
    <property type="project" value="UniProtKB-KW"/>
</dbReference>
<dbReference type="PANTHER" id="PTHR43140">
    <property type="entry name" value="TYPE-1 RESTRICTION ENZYME ECOKI SPECIFICITY PROTEIN"/>
    <property type="match status" value="1"/>
</dbReference>
<organism evidence="7 8">
    <name type="scientific">Hungatella hathewayi</name>
    <dbReference type="NCBI Taxonomy" id="154046"/>
    <lineage>
        <taxon>Bacteria</taxon>
        <taxon>Bacillati</taxon>
        <taxon>Bacillota</taxon>
        <taxon>Clostridia</taxon>
        <taxon>Lachnospirales</taxon>
        <taxon>Lachnospiraceae</taxon>
        <taxon>Hungatella</taxon>
    </lineage>
</organism>
<feature type="domain" description="Type I restriction modification DNA specificity" evidence="6">
    <location>
        <begin position="20"/>
        <end position="174"/>
    </location>
</feature>
<evidence type="ECO:0000256" key="4">
    <source>
        <dbReference type="ARBA" id="ARBA00038652"/>
    </source>
</evidence>
<dbReference type="Pfam" id="PF01420">
    <property type="entry name" value="Methylase_S"/>
    <property type="match status" value="1"/>
</dbReference>
<comment type="caution">
    <text evidence="7">The sequence shown here is derived from an EMBL/GenBank/DDBJ whole genome shotgun (WGS) entry which is preliminary data.</text>
</comment>
<dbReference type="InterPro" id="IPR044946">
    <property type="entry name" value="Restrct_endonuc_typeI_TRD_sf"/>
</dbReference>
<accession>A0A3E4U0U1</accession>
<keyword evidence="5" id="KW-0175">Coiled coil</keyword>
<sequence length="401" mass="45033">MMKNVTLSDITAQDGLFCDGDWIEKKDQDPSGTVRLIQLADIGEGLFKDKSDRYITDNKAKELNCTFLEEGDILIARLPDPLGRACIFPLSGKYITAVDIAIVRIRNTNIDSKYIMHLINSVYFRSEIKKYESGTTRKRISRKNLARIEFDVPPLPEQQRIVTRIEELFSELDKAVETLQTTKQQLAVYRQAVLYSAFIGLTQSVPMGDIASMTDPQPSHRTPPEVFGGIPYIGVGDIDYTKKKIKLDDARKVSPSVLEEHLARYTLKDGDFIMGKIGTIGKPYKVHPPQNFALSANVILIQPDNKKVDPSFLFWQFSSPIVTKQLTDGATATSQPAFGITKARLLSIRLCDIAQQKQIVREIESRLFVCDSIEQTVDTALAQADAMRQSILKQAFEGRLI</sequence>
<evidence type="ECO:0000313" key="7">
    <source>
        <dbReference type="EMBL" id="RGL99332.1"/>
    </source>
</evidence>
<evidence type="ECO:0000256" key="3">
    <source>
        <dbReference type="ARBA" id="ARBA00023125"/>
    </source>
</evidence>
<evidence type="ECO:0000313" key="8">
    <source>
        <dbReference type="Proteomes" id="UP000261257"/>
    </source>
</evidence>
<keyword evidence="2" id="KW-0680">Restriction system</keyword>
<dbReference type="AlphaFoldDB" id="A0A3E4U0U1"/>
<feature type="coiled-coil region" evidence="5">
    <location>
        <begin position="165"/>
        <end position="192"/>
    </location>
</feature>
<dbReference type="Gene3D" id="3.90.220.20">
    <property type="entry name" value="DNA methylase specificity domains"/>
    <property type="match status" value="2"/>
</dbReference>
<comment type="subunit">
    <text evidence="4">The methyltransferase is composed of M and S polypeptides.</text>
</comment>
<dbReference type="InterPro" id="IPR051212">
    <property type="entry name" value="Type-I_RE_S_subunit"/>
</dbReference>
<comment type="similarity">
    <text evidence="1">Belongs to the type-I restriction system S methylase family.</text>
</comment>
<dbReference type="GO" id="GO:0003677">
    <property type="term" value="F:DNA binding"/>
    <property type="evidence" value="ECO:0007669"/>
    <property type="project" value="UniProtKB-KW"/>
</dbReference>
<proteinExistence type="inferred from homology"/>
<dbReference type="Proteomes" id="UP000261257">
    <property type="component" value="Unassembled WGS sequence"/>
</dbReference>
<keyword evidence="3" id="KW-0238">DNA-binding</keyword>
<evidence type="ECO:0000256" key="2">
    <source>
        <dbReference type="ARBA" id="ARBA00022747"/>
    </source>
</evidence>
<dbReference type="InterPro" id="IPR000055">
    <property type="entry name" value="Restrct_endonuc_typeI_TRD"/>
</dbReference>
<dbReference type="PANTHER" id="PTHR43140:SF1">
    <property type="entry name" value="TYPE I RESTRICTION ENZYME ECOKI SPECIFICITY SUBUNIT"/>
    <property type="match status" value="1"/>
</dbReference>
<dbReference type="RefSeq" id="WP_117623417.1">
    <property type="nucleotide sequence ID" value="NZ_QRQF01000032.1"/>
</dbReference>
<dbReference type="EMBL" id="QSSQ01000031">
    <property type="protein sequence ID" value="RGL99332.1"/>
    <property type="molecule type" value="Genomic_DNA"/>
</dbReference>
<protein>
    <recommendedName>
        <fullName evidence="6">Type I restriction modification DNA specificity domain-containing protein</fullName>
    </recommendedName>
</protein>
<gene>
    <name evidence="7" type="ORF">DXC39_23200</name>
</gene>
<reference evidence="7 8" key="1">
    <citation type="submission" date="2018-08" db="EMBL/GenBank/DDBJ databases">
        <title>A genome reference for cultivated species of the human gut microbiota.</title>
        <authorList>
            <person name="Zou Y."/>
            <person name="Xue W."/>
            <person name="Luo G."/>
        </authorList>
    </citation>
    <scope>NUCLEOTIDE SEQUENCE [LARGE SCALE GENOMIC DNA]</scope>
    <source>
        <strain evidence="7 8">TF05-11AC</strain>
    </source>
</reference>
<evidence type="ECO:0000256" key="5">
    <source>
        <dbReference type="SAM" id="Coils"/>
    </source>
</evidence>
<dbReference type="SUPFAM" id="SSF116734">
    <property type="entry name" value="DNA methylase specificity domain"/>
    <property type="match status" value="2"/>
</dbReference>
<name>A0A3E4U0U1_9FIRM</name>
<evidence type="ECO:0000256" key="1">
    <source>
        <dbReference type="ARBA" id="ARBA00010923"/>
    </source>
</evidence>
<evidence type="ECO:0000259" key="6">
    <source>
        <dbReference type="Pfam" id="PF01420"/>
    </source>
</evidence>